<gene>
    <name evidence="2" type="ORF">C7I36_06960</name>
</gene>
<dbReference type="EMBL" id="PXYH01000007">
    <property type="protein sequence ID" value="PSJ44634.1"/>
    <property type="molecule type" value="Genomic_DNA"/>
</dbReference>
<sequence>MRNKCAALLLLALTGCAAGGQTGGGGHPAPARNHLYAVGYAPISLQQPADYQQKLLHAMRASRMDAYRELSEQLGGVMVSSSSRLNSHVLQDGTVNSSSRGVVRGARVVNSYPDGDMYITELELDLALYQKLRRGE</sequence>
<accession>A0A2P7R353</accession>
<reference evidence="2 3" key="1">
    <citation type="submission" date="2018-03" db="EMBL/GenBank/DDBJ databases">
        <title>The draft genome of Zobellella taiwanensis JCM 13381.</title>
        <authorList>
            <person name="Liu L."/>
            <person name="Li L."/>
            <person name="Wang T."/>
            <person name="Zhang X."/>
            <person name="Liang L."/>
        </authorList>
    </citation>
    <scope>NUCLEOTIDE SEQUENCE [LARGE SCALE GENOMIC DNA]</scope>
    <source>
        <strain evidence="2 3">JCM 13381</strain>
    </source>
</reference>
<evidence type="ECO:0000256" key="1">
    <source>
        <dbReference type="SAM" id="SignalP"/>
    </source>
</evidence>
<dbReference type="OrthoDB" id="7348506at2"/>
<dbReference type="AlphaFoldDB" id="A0A2P7R353"/>
<feature type="chain" id="PRO_5015122933" description="Flagellar biosynthesis protein FlgP" evidence="1">
    <location>
        <begin position="18"/>
        <end position="136"/>
    </location>
</feature>
<protein>
    <recommendedName>
        <fullName evidence="4">Flagellar biosynthesis protein FlgP</fullName>
    </recommendedName>
</protein>
<comment type="caution">
    <text evidence="2">The sequence shown here is derived from an EMBL/GenBank/DDBJ whole genome shotgun (WGS) entry which is preliminary data.</text>
</comment>
<name>A0A2P7R353_9GAMM</name>
<proteinExistence type="predicted"/>
<evidence type="ECO:0000313" key="2">
    <source>
        <dbReference type="EMBL" id="PSJ44634.1"/>
    </source>
</evidence>
<dbReference type="RefSeq" id="WP_106453001.1">
    <property type="nucleotide sequence ID" value="NZ_PXYH01000007.1"/>
</dbReference>
<feature type="signal peptide" evidence="1">
    <location>
        <begin position="1"/>
        <end position="17"/>
    </location>
</feature>
<evidence type="ECO:0000313" key="3">
    <source>
        <dbReference type="Proteomes" id="UP000242181"/>
    </source>
</evidence>
<organism evidence="2 3">
    <name type="scientific">Zobellella taiwanensis</name>
    <dbReference type="NCBI Taxonomy" id="347535"/>
    <lineage>
        <taxon>Bacteria</taxon>
        <taxon>Pseudomonadati</taxon>
        <taxon>Pseudomonadota</taxon>
        <taxon>Gammaproteobacteria</taxon>
        <taxon>Aeromonadales</taxon>
        <taxon>Aeromonadaceae</taxon>
        <taxon>Zobellella</taxon>
    </lineage>
</organism>
<keyword evidence="1" id="KW-0732">Signal</keyword>
<dbReference type="Proteomes" id="UP000242181">
    <property type="component" value="Unassembled WGS sequence"/>
</dbReference>
<dbReference type="PROSITE" id="PS51257">
    <property type="entry name" value="PROKAR_LIPOPROTEIN"/>
    <property type="match status" value="1"/>
</dbReference>
<dbReference type="InterPro" id="IPR007293">
    <property type="entry name" value="FlgP"/>
</dbReference>
<evidence type="ECO:0008006" key="4">
    <source>
        <dbReference type="Google" id="ProtNLM"/>
    </source>
</evidence>
<keyword evidence="3" id="KW-1185">Reference proteome</keyword>
<dbReference type="PIRSF" id="PIRSF028687">
    <property type="entry name" value="UCP028687"/>
    <property type="match status" value="1"/>
</dbReference>